<dbReference type="GO" id="GO:0046872">
    <property type="term" value="F:metal ion binding"/>
    <property type="evidence" value="ECO:0007669"/>
    <property type="project" value="UniProtKB-KW"/>
</dbReference>
<dbReference type="Gene3D" id="1.10.10.10">
    <property type="entry name" value="Winged helix-like DNA-binding domain superfamily/Winged helix DNA-binding domain"/>
    <property type="match status" value="1"/>
</dbReference>
<dbReference type="InterPro" id="IPR032589">
    <property type="entry name" value="DUF4910"/>
</dbReference>
<evidence type="ECO:0000313" key="6">
    <source>
        <dbReference type="Proteomes" id="UP000245533"/>
    </source>
</evidence>
<organism evidence="5 6">
    <name type="scientific">Rhodohalobacter mucosus</name>
    <dbReference type="NCBI Taxonomy" id="2079485"/>
    <lineage>
        <taxon>Bacteria</taxon>
        <taxon>Pseudomonadati</taxon>
        <taxon>Balneolota</taxon>
        <taxon>Balneolia</taxon>
        <taxon>Balneolales</taxon>
        <taxon>Balneolaceae</taxon>
        <taxon>Rhodohalobacter</taxon>
    </lineage>
</organism>
<dbReference type="InterPro" id="IPR036388">
    <property type="entry name" value="WH-like_DNA-bd_sf"/>
</dbReference>
<dbReference type="InterPro" id="IPR012353">
    <property type="entry name" value="UCP015244"/>
</dbReference>
<reference evidence="5 6" key="1">
    <citation type="submission" date="2018-05" db="EMBL/GenBank/DDBJ databases">
        <title>Rhodohalobacter halophilus gen. nov., sp. nov., a moderately halophilic member of the family Balneolaceae.</title>
        <authorList>
            <person name="Liu Z.-W."/>
        </authorList>
    </citation>
    <scope>NUCLEOTIDE SEQUENCE [LARGE SCALE GENOMIC DNA]</scope>
    <source>
        <strain evidence="5 6">8A47</strain>
    </source>
</reference>
<dbReference type="PIRSF" id="PIRSF015244">
    <property type="entry name" value="UCP015244"/>
    <property type="match status" value="1"/>
</dbReference>
<dbReference type="Pfam" id="PF09940">
    <property type="entry name" value="DUF2172"/>
    <property type="match status" value="1"/>
</dbReference>
<dbReference type="Gene3D" id="3.40.630.10">
    <property type="entry name" value="Zn peptidases"/>
    <property type="match status" value="1"/>
</dbReference>
<dbReference type="InterPro" id="IPR032610">
    <property type="entry name" value="DUF2172"/>
</dbReference>
<dbReference type="Pfam" id="PF16254">
    <property type="entry name" value="DUF4910"/>
    <property type="match status" value="1"/>
</dbReference>
<dbReference type="Gene3D" id="3.50.30.90">
    <property type="match status" value="1"/>
</dbReference>
<dbReference type="EMBL" id="QGGB01000002">
    <property type="protein sequence ID" value="PWN07819.1"/>
    <property type="molecule type" value="Genomic_DNA"/>
</dbReference>
<feature type="domain" description="UCP01524 winged helix-turn-helix" evidence="3">
    <location>
        <begin position="354"/>
        <end position="428"/>
    </location>
</feature>
<dbReference type="SUPFAM" id="SSF53187">
    <property type="entry name" value="Zn-dependent exopeptidases"/>
    <property type="match status" value="1"/>
</dbReference>
<feature type="binding site" evidence="1">
    <location>
        <position position="320"/>
    </location>
    <ligand>
        <name>Zn(2+)</name>
        <dbReference type="ChEBI" id="CHEBI:29105"/>
    </ligand>
</feature>
<dbReference type="Pfam" id="PF16221">
    <property type="entry name" value="HTH_47"/>
    <property type="match status" value="1"/>
</dbReference>
<proteinExistence type="predicted"/>
<dbReference type="RefSeq" id="WP_109644338.1">
    <property type="nucleotide sequence ID" value="NZ_QGGB01000002.1"/>
</dbReference>
<feature type="domain" description="DUF4910" evidence="4">
    <location>
        <begin position="12"/>
        <end position="351"/>
    </location>
</feature>
<dbReference type="OrthoDB" id="9765654at2"/>
<protein>
    <submittedName>
        <fullName evidence="5">Peptidase M28</fullName>
    </submittedName>
</protein>
<evidence type="ECO:0000313" key="5">
    <source>
        <dbReference type="EMBL" id="PWN07819.1"/>
    </source>
</evidence>
<comment type="cofactor">
    <cofactor evidence="1">
        <name>Zn(2+)</name>
        <dbReference type="ChEBI" id="CHEBI:29105"/>
    </cofactor>
    <text evidence="1">Binds 1 zinc ion per subunit.</text>
</comment>
<sequence length="431" mass="49094">MSRNRDYGKSMHQLIGEMYPICRSITGNGVRETLEIIRSRIPLEVVEIPTGEKVFDWQVPKEWNINEAWIKDSAGRKIVDFADLNLHVMSYSIPVNKKVTLSELKKHLFSLPEQPGLVPHKTSYFSEHWGFCMTHNQLKALEEDTYHVYIDSSLKEGSLTYGELFIEGETREEVLISTHTCHPSLCNDNLSGISIAVHLAEQLLKQYQLRYSYRFLFIPATIGAITWLAKNEKVVDKIKYGLILSCLGDPGRSMTFKKSRSGEADIDRIVEKALSDTKGPYEIREFEPVGYDERQFCSPGFNLPVGLLMRTPYGEFPEYHTSADNPDFVRPESLADSLSKLEEILYIIEHNDSYLNQNPRCEPFLGKRGLYSLSGGKNKTNIDQEAVLWTLNYSDGEHSLLDISRKSGLSFRNIARAAEALMQIDLLKPAE</sequence>
<feature type="domain" description="DUF2172" evidence="2">
    <location>
        <begin position="62"/>
        <end position="153"/>
    </location>
</feature>
<accession>A0A316TWQ6</accession>
<comment type="caution">
    <text evidence="5">The sequence shown here is derived from an EMBL/GenBank/DDBJ whole genome shotgun (WGS) entry which is preliminary data.</text>
</comment>
<dbReference type="AlphaFoldDB" id="A0A316TWQ6"/>
<dbReference type="InterPro" id="IPR032622">
    <property type="entry name" value="UCP01524_HTH"/>
</dbReference>
<keyword evidence="1" id="KW-0479">Metal-binding</keyword>
<keyword evidence="6" id="KW-1185">Reference proteome</keyword>
<dbReference type="Proteomes" id="UP000245533">
    <property type="component" value="Unassembled WGS sequence"/>
</dbReference>
<feature type="binding site" evidence="1">
    <location>
        <position position="188"/>
    </location>
    <ligand>
        <name>Zn(2+)</name>
        <dbReference type="ChEBI" id="CHEBI:29105"/>
    </ligand>
</feature>
<feature type="binding site" evidence="1">
    <location>
        <position position="182"/>
    </location>
    <ligand>
        <name>Zn(2+)</name>
        <dbReference type="ChEBI" id="CHEBI:29105"/>
    </ligand>
</feature>
<evidence type="ECO:0000256" key="1">
    <source>
        <dbReference type="PIRSR" id="PIRSR015244-50"/>
    </source>
</evidence>
<evidence type="ECO:0000259" key="2">
    <source>
        <dbReference type="Pfam" id="PF09940"/>
    </source>
</evidence>
<gene>
    <name evidence="5" type="ORF">DDZ15_02060</name>
</gene>
<evidence type="ECO:0000259" key="4">
    <source>
        <dbReference type="Pfam" id="PF16254"/>
    </source>
</evidence>
<name>A0A316TWQ6_9BACT</name>
<keyword evidence="1" id="KW-0862">Zinc</keyword>
<evidence type="ECO:0000259" key="3">
    <source>
        <dbReference type="Pfam" id="PF16221"/>
    </source>
</evidence>